<dbReference type="EMBL" id="QZAB01000584">
    <property type="protein sequence ID" value="RQD79994.1"/>
    <property type="molecule type" value="Genomic_DNA"/>
</dbReference>
<gene>
    <name evidence="2" type="ORF">D5R95_09130</name>
</gene>
<evidence type="ECO:0000313" key="3">
    <source>
        <dbReference type="Proteomes" id="UP000284763"/>
    </source>
</evidence>
<comment type="caution">
    <text evidence="2">The sequence shown here is derived from an EMBL/GenBank/DDBJ whole genome shotgun (WGS) entry which is preliminary data.</text>
</comment>
<feature type="compositionally biased region" description="Basic and acidic residues" evidence="1">
    <location>
        <begin position="98"/>
        <end position="115"/>
    </location>
</feature>
<dbReference type="Proteomes" id="UP000284763">
    <property type="component" value="Unassembled WGS sequence"/>
</dbReference>
<reference evidence="2 3" key="1">
    <citation type="submission" date="2018-08" db="EMBL/GenBank/DDBJ databases">
        <title>The metabolism and importance of syntrophic acetate oxidation coupled to methane or sulfide production in haloalkaline environments.</title>
        <authorList>
            <person name="Timmers P.H.A."/>
            <person name="Vavourakis C.D."/>
            <person name="Sorokin D.Y."/>
            <person name="Sinninghe Damste J.S."/>
            <person name="Muyzer G."/>
            <person name="Stams A.J.M."/>
            <person name="Plugge C.M."/>
        </authorList>
    </citation>
    <scope>NUCLEOTIDE SEQUENCE [LARGE SCALE GENOMIC DNA]</scope>
    <source>
        <strain evidence="2">MSAO_Arc3</strain>
    </source>
</reference>
<dbReference type="AlphaFoldDB" id="A0A3R7XDB0"/>
<protein>
    <submittedName>
        <fullName evidence="2">Uncharacterized protein</fullName>
    </submittedName>
</protein>
<proteinExistence type="predicted"/>
<feature type="compositionally biased region" description="Polar residues" evidence="1">
    <location>
        <begin position="74"/>
        <end position="92"/>
    </location>
</feature>
<organism evidence="2 3">
    <name type="scientific">Methanosalsum natronophilum</name>
    <dbReference type="NCBI Taxonomy" id="768733"/>
    <lineage>
        <taxon>Archaea</taxon>
        <taxon>Methanobacteriati</taxon>
        <taxon>Methanobacteriota</taxon>
        <taxon>Stenosarchaea group</taxon>
        <taxon>Methanomicrobia</taxon>
        <taxon>Methanosarcinales</taxon>
        <taxon>Methanosarcinaceae</taxon>
        <taxon>Methanosalsum</taxon>
    </lineage>
</organism>
<evidence type="ECO:0000256" key="1">
    <source>
        <dbReference type="SAM" id="MobiDB-lite"/>
    </source>
</evidence>
<evidence type="ECO:0000313" key="2">
    <source>
        <dbReference type="EMBL" id="RQD79994.1"/>
    </source>
</evidence>
<feature type="region of interest" description="Disordered" evidence="1">
    <location>
        <begin position="48"/>
        <end position="134"/>
    </location>
</feature>
<sequence length="134" mass="14718">MQTNVKVKIRVHNLQLGPHVFKRNDVTVMGLQDVEKLGTSVTILPEEPEKGAGKINLKSSRKNKKGNDMHPIVSTGTSKSNQDQGTVNSIEPGSSEAAVEKEIHEENIEVKETKNARPSSTKNESMNKDTNVKT</sequence>
<feature type="compositionally biased region" description="Basic and acidic residues" evidence="1">
    <location>
        <begin position="125"/>
        <end position="134"/>
    </location>
</feature>
<feature type="non-terminal residue" evidence="2">
    <location>
        <position position="134"/>
    </location>
</feature>
<accession>A0A3R7XDB0</accession>
<name>A0A3R7XDB0_9EURY</name>